<reference evidence="8" key="1">
    <citation type="journal article" date="2017" name="Genome Announc.">
        <title>Whole-Genome Sequence of Photobacterium damselae subsp. piscicida Strain 91-197, Isolated from Hybrid Striped Bass (Morone sp.) in the United States.</title>
        <authorList>
            <person name="Teru Y."/>
            <person name="Hikima J."/>
            <person name="Kono T."/>
            <person name="Sakai M."/>
            <person name="Takano T."/>
            <person name="Hawke J.P."/>
            <person name="Takeyama H."/>
            <person name="Aoki T."/>
        </authorList>
    </citation>
    <scope>NUCLEOTIDE SEQUENCE</scope>
    <source>
        <strain evidence="8">91-197</strain>
    </source>
</reference>
<feature type="domain" description="Quinolinate phosphoribosyl transferase N-terminal" evidence="7">
    <location>
        <begin position="21"/>
        <end position="104"/>
    </location>
</feature>
<dbReference type="AlphaFoldDB" id="A0A1V1VD65"/>
<dbReference type="FunFam" id="3.20.20.70:FF:000030">
    <property type="entry name" value="Nicotinate-nucleotide pyrophosphorylase, carboxylating"/>
    <property type="match status" value="1"/>
</dbReference>
<dbReference type="InterPro" id="IPR027277">
    <property type="entry name" value="NadC/ModD"/>
</dbReference>
<keyword evidence="4 5" id="KW-0808">Transferase</keyword>
<dbReference type="SUPFAM" id="SSF51690">
    <property type="entry name" value="Nicotinate/Quinolinate PRTase C-terminal domain-like"/>
    <property type="match status" value="1"/>
</dbReference>
<organism evidence="8 10">
    <name type="scientific">Photobacterium damsela subsp. piscicida</name>
    <name type="common">Pasteurella piscicida</name>
    <dbReference type="NCBI Taxonomy" id="38294"/>
    <lineage>
        <taxon>Bacteria</taxon>
        <taxon>Pseudomonadati</taxon>
        <taxon>Pseudomonadota</taxon>
        <taxon>Gammaproteobacteria</taxon>
        <taxon>Vibrionales</taxon>
        <taxon>Vibrionaceae</taxon>
        <taxon>Photobacterium</taxon>
    </lineage>
</organism>
<dbReference type="EMBL" id="CP061855">
    <property type="protein sequence ID" value="QOD58174.1"/>
    <property type="molecule type" value="Genomic_DNA"/>
</dbReference>
<sequence>MIYFSEQELDALLLEDIYRGDVTTRGLNLTHQEATMVFRRKHSGVVAGIDISVRLLQKLGLTAYSYAKDGDIVDSGFTLIEAKGSADKLHQGWKVVQLVLEWCCGVAQYTHALVTQAKAINPNAIIACTRKSIPGTRKLATLAVLAGGGHIHRAGISETVLVFTNHRRLLTEPNNYAKQVQLLRQSAPENKITIEADSLADVVPIISAKPDIIQLDKFSIDDVNQALELVNNATQSITLSIAGGVNIHNIEQYASTGVNLFITSAPYYAQPTDIKVIILASALETN</sequence>
<dbReference type="Proteomes" id="UP000218676">
    <property type="component" value="Chromosome 2"/>
</dbReference>
<dbReference type="NCBIfam" id="TIGR01334">
    <property type="entry name" value="modD"/>
    <property type="match status" value="1"/>
</dbReference>
<dbReference type="SUPFAM" id="SSF54675">
    <property type="entry name" value="Nicotinate/Quinolinate PRTase N-terminal domain-like"/>
    <property type="match status" value="1"/>
</dbReference>
<dbReference type="InterPro" id="IPR006242">
    <property type="entry name" value="ModD"/>
</dbReference>
<dbReference type="Gene3D" id="3.90.1170.20">
    <property type="entry name" value="Quinolinate phosphoribosyl transferase, N-terminal domain"/>
    <property type="match status" value="1"/>
</dbReference>
<feature type="domain" description="Quinolinate phosphoribosyl transferase C-terminal" evidence="6">
    <location>
        <begin position="106"/>
        <end position="276"/>
    </location>
</feature>
<dbReference type="PANTHER" id="PTHR32179:SF4">
    <property type="entry name" value="PYROPHOSPHORYLASE MODD-RELATED"/>
    <property type="match status" value="1"/>
</dbReference>
<gene>
    <name evidence="9" type="ORF">IC627_20580</name>
    <name evidence="8" type="ORF">PDPUS_2_00959</name>
</gene>
<evidence type="ECO:0000313" key="8">
    <source>
        <dbReference type="EMBL" id="BAX55545.1"/>
    </source>
</evidence>
<dbReference type="InterPro" id="IPR002638">
    <property type="entry name" value="Quinolinate_PRibosylTrfase_C"/>
</dbReference>
<evidence type="ECO:0000256" key="2">
    <source>
        <dbReference type="ARBA" id="ARBA00019205"/>
    </source>
</evidence>
<proteinExistence type="inferred from homology"/>
<dbReference type="PANTHER" id="PTHR32179">
    <property type="entry name" value="NICOTINATE-NUCLEOTIDE PYROPHOSPHORYLASE [CARBOXYLATING]"/>
    <property type="match status" value="1"/>
</dbReference>
<dbReference type="EMBL" id="AP018046">
    <property type="protein sequence ID" value="BAX55545.1"/>
    <property type="molecule type" value="Genomic_DNA"/>
</dbReference>
<dbReference type="GO" id="GO:0004514">
    <property type="term" value="F:nicotinate-nucleotide diphosphorylase (carboxylating) activity"/>
    <property type="evidence" value="ECO:0007669"/>
    <property type="project" value="InterPro"/>
</dbReference>
<reference evidence="9 11" key="3">
    <citation type="submission" date="2020-09" db="EMBL/GenBank/DDBJ databases">
        <title>Complete, closed and curated genome sequences of Photobacterium damselae subsp. piscicida isolates from Australia indicate localised evolution and additional plasmid-borne pathogenicity mechanisms.</title>
        <authorList>
            <person name="Baseggio L."/>
            <person name="Silayeva O."/>
            <person name="Buller N."/>
            <person name="Landos M."/>
            <person name="Engelstaedter J."/>
            <person name="Barnes A.C."/>
        </authorList>
    </citation>
    <scope>NUCLEOTIDE SEQUENCE [LARGE SCALE GENOMIC DNA]</scope>
    <source>
        <strain evidence="9 11">AS-16-0540-1</strain>
    </source>
</reference>
<dbReference type="InterPro" id="IPR013785">
    <property type="entry name" value="Aldolase_TIM"/>
</dbReference>
<evidence type="ECO:0000256" key="1">
    <source>
        <dbReference type="ARBA" id="ARBA00009400"/>
    </source>
</evidence>
<evidence type="ECO:0000313" key="9">
    <source>
        <dbReference type="EMBL" id="QOD58174.1"/>
    </source>
</evidence>
<evidence type="ECO:0000259" key="6">
    <source>
        <dbReference type="Pfam" id="PF01729"/>
    </source>
</evidence>
<dbReference type="GO" id="GO:0034213">
    <property type="term" value="P:quinolinate catabolic process"/>
    <property type="evidence" value="ECO:0007669"/>
    <property type="project" value="TreeGrafter"/>
</dbReference>
<keyword evidence="3 5" id="KW-0328">Glycosyltransferase</keyword>
<protein>
    <recommendedName>
        <fullName evidence="2">Putative pyrophosphorylase ModD</fullName>
    </recommendedName>
</protein>
<evidence type="ECO:0000256" key="3">
    <source>
        <dbReference type="ARBA" id="ARBA00022676"/>
    </source>
</evidence>
<evidence type="ECO:0000256" key="4">
    <source>
        <dbReference type="ARBA" id="ARBA00022679"/>
    </source>
</evidence>
<dbReference type="GO" id="GO:0005737">
    <property type="term" value="C:cytoplasm"/>
    <property type="evidence" value="ECO:0007669"/>
    <property type="project" value="TreeGrafter"/>
</dbReference>
<comment type="similarity">
    <text evidence="1 5">Belongs to the NadC/ModD family.</text>
</comment>
<name>A0A1V1VD65_PHODP</name>
<dbReference type="InterPro" id="IPR037128">
    <property type="entry name" value="Quinolinate_PRibosylTase_N_sf"/>
</dbReference>
<dbReference type="InterPro" id="IPR022412">
    <property type="entry name" value="Quinolinate_PRibosylTrfase_N"/>
</dbReference>
<evidence type="ECO:0000256" key="5">
    <source>
        <dbReference type="PIRNR" id="PIRNR006250"/>
    </source>
</evidence>
<dbReference type="Pfam" id="PF02749">
    <property type="entry name" value="QRPTase_N"/>
    <property type="match status" value="1"/>
</dbReference>
<evidence type="ECO:0000259" key="7">
    <source>
        <dbReference type="Pfam" id="PF02749"/>
    </source>
</evidence>
<reference evidence="10" key="2">
    <citation type="submission" date="2017-05" db="EMBL/GenBank/DDBJ databases">
        <title>Whole genome sequence of fish pathogenic bacteria, Photobacterium damselae subsp. piscicida, strain 91-197, isolated from hybrid striped bass (Morone sp.) in USA.</title>
        <authorList>
            <person name="Teru Y."/>
            <person name="Hikima J."/>
            <person name="Kono T."/>
            <person name="Sakai M."/>
            <person name="Takano T."/>
            <person name="Hawke J.P."/>
            <person name="Takeyama H."/>
            <person name="Aoki T."/>
        </authorList>
    </citation>
    <scope>NUCLEOTIDE SEQUENCE [LARGE SCALE GENOMIC DNA]</scope>
    <source>
        <strain evidence="10">91-197</strain>
    </source>
</reference>
<dbReference type="Proteomes" id="UP000516656">
    <property type="component" value="Chromosome 2"/>
</dbReference>
<evidence type="ECO:0000313" key="11">
    <source>
        <dbReference type="Proteomes" id="UP000516656"/>
    </source>
</evidence>
<dbReference type="InterPro" id="IPR036068">
    <property type="entry name" value="Nicotinate_pribotase-like_C"/>
</dbReference>
<dbReference type="CDD" id="cd01573">
    <property type="entry name" value="modD_like"/>
    <property type="match status" value="1"/>
</dbReference>
<dbReference type="PIRSF" id="PIRSF006250">
    <property type="entry name" value="NadC_ModD"/>
    <property type="match status" value="1"/>
</dbReference>
<dbReference type="GO" id="GO:0009435">
    <property type="term" value="P:NAD+ biosynthetic process"/>
    <property type="evidence" value="ECO:0007669"/>
    <property type="project" value="InterPro"/>
</dbReference>
<dbReference type="RefSeq" id="WP_086958711.1">
    <property type="nucleotide sequence ID" value="NZ_AP018046.1"/>
</dbReference>
<evidence type="ECO:0000313" key="10">
    <source>
        <dbReference type="Proteomes" id="UP000218676"/>
    </source>
</evidence>
<dbReference type="Gene3D" id="3.20.20.70">
    <property type="entry name" value="Aldolase class I"/>
    <property type="match status" value="1"/>
</dbReference>
<accession>A0A1V1VD65</accession>
<dbReference type="Pfam" id="PF01729">
    <property type="entry name" value="QRPTase_C"/>
    <property type="match status" value="1"/>
</dbReference>